<reference evidence="2 3" key="1">
    <citation type="journal article" date="2017" name="Nat. Commun.">
        <title>Genome assembly with in vitro proximity ligation data and whole-genome triplication in lettuce.</title>
        <authorList>
            <person name="Reyes-Chin-Wo S."/>
            <person name="Wang Z."/>
            <person name="Yang X."/>
            <person name="Kozik A."/>
            <person name="Arikit S."/>
            <person name="Song C."/>
            <person name="Xia L."/>
            <person name="Froenicke L."/>
            <person name="Lavelle D.O."/>
            <person name="Truco M.J."/>
            <person name="Xia R."/>
            <person name="Zhu S."/>
            <person name="Xu C."/>
            <person name="Xu H."/>
            <person name="Xu X."/>
            <person name="Cox K."/>
            <person name="Korf I."/>
            <person name="Meyers B.C."/>
            <person name="Michelmore R.W."/>
        </authorList>
    </citation>
    <scope>NUCLEOTIDE SEQUENCE [LARGE SCALE GENOMIC DNA]</scope>
    <source>
        <strain evidence="3">cv. Salinas</strain>
        <tissue evidence="2">Seedlings</tissue>
    </source>
</reference>
<feature type="region of interest" description="Disordered" evidence="1">
    <location>
        <begin position="223"/>
        <end position="243"/>
    </location>
</feature>
<evidence type="ECO:0000313" key="2">
    <source>
        <dbReference type="EMBL" id="KAJ0194479.1"/>
    </source>
</evidence>
<dbReference type="PANTHER" id="PTHR35317:SF27">
    <property type="entry name" value="RETROVIRUS-RELATED POL POLYPROTEIN FROM TRANSPOSON TNT 1-94"/>
    <property type="match status" value="1"/>
</dbReference>
<feature type="compositionally biased region" description="Basic residues" evidence="1">
    <location>
        <begin position="226"/>
        <end position="241"/>
    </location>
</feature>
<keyword evidence="3" id="KW-1185">Reference proteome</keyword>
<protein>
    <recommendedName>
        <fullName evidence="4">DUF4219 domain-containing protein</fullName>
    </recommendedName>
</protein>
<dbReference type="Proteomes" id="UP000235145">
    <property type="component" value="Unassembled WGS sequence"/>
</dbReference>
<evidence type="ECO:0008006" key="4">
    <source>
        <dbReference type="Google" id="ProtNLM"/>
    </source>
</evidence>
<comment type="caution">
    <text evidence="2">The sequence shown here is derived from an EMBL/GenBank/DDBJ whole genome shotgun (WGS) entry which is preliminary data.</text>
</comment>
<accession>A0A9R1X180</accession>
<dbReference type="PANTHER" id="PTHR35317">
    <property type="entry name" value="OS04G0629600 PROTEIN"/>
    <property type="match status" value="1"/>
</dbReference>
<dbReference type="AlphaFoldDB" id="A0A9R1X180"/>
<evidence type="ECO:0000313" key="3">
    <source>
        <dbReference type="Proteomes" id="UP000235145"/>
    </source>
</evidence>
<name>A0A9R1X180_LACSA</name>
<dbReference type="EMBL" id="NBSK02000008">
    <property type="protein sequence ID" value="KAJ0194479.1"/>
    <property type="molecule type" value="Genomic_DNA"/>
</dbReference>
<organism evidence="2 3">
    <name type="scientific">Lactuca sativa</name>
    <name type="common">Garden lettuce</name>
    <dbReference type="NCBI Taxonomy" id="4236"/>
    <lineage>
        <taxon>Eukaryota</taxon>
        <taxon>Viridiplantae</taxon>
        <taxon>Streptophyta</taxon>
        <taxon>Embryophyta</taxon>
        <taxon>Tracheophyta</taxon>
        <taxon>Spermatophyta</taxon>
        <taxon>Magnoliopsida</taxon>
        <taxon>eudicotyledons</taxon>
        <taxon>Gunneridae</taxon>
        <taxon>Pentapetalae</taxon>
        <taxon>asterids</taxon>
        <taxon>campanulids</taxon>
        <taxon>Asterales</taxon>
        <taxon>Asteraceae</taxon>
        <taxon>Cichorioideae</taxon>
        <taxon>Cichorieae</taxon>
        <taxon>Lactucinae</taxon>
        <taxon>Lactuca</taxon>
    </lineage>
</organism>
<evidence type="ECO:0000256" key="1">
    <source>
        <dbReference type="SAM" id="MobiDB-lite"/>
    </source>
</evidence>
<dbReference type="Pfam" id="PF14223">
    <property type="entry name" value="Retrotran_gag_2"/>
    <property type="match status" value="1"/>
</dbReference>
<proteinExistence type="predicted"/>
<sequence>MGEEKISAKIPQFDGTHYDHWSELMENLLHANGLFNLIEEGFDEPTTRALAALTDARRSQVEEKRQKDHNILVRKNSKIVWNSLKTKYGGNERVKRVMLNALRRDFEVLQMKDGESIAEYFGRLMSVANKMRSNGETMRDYKIVQKILRTLTDKFTYIVVSIKESKDTNTMSSSLLIHEKKFKRVTQEDDGQPLRVEASRNRGRGGNSWKTTNEKRRAYKVENNKGRGRGSFRGARGRGRGRQQDFSKAHIECHICHHLGHFQ</sequence>
<gene>
    <name evidence="2" type="ORF">LSAT_V11C800391800</name>
</gene>